<dbReference type="PANTHER" id="PTHR11941:SF75">
    <property type="entry name" value="ENOYL-COA HYDRATASE_ISOMERASE FAMILY PROTEIN"/>
    <property type="match status" value="1"/>
</dbReference>
<keyword evidence="4" id="KW-0472">Membrane</keyword>
<name>A0A9D4DY32_DREPO</name>
<feature type="transmembrane region" description="Helical" evidence="4">
    <location>
        <begin position="90"/>
        <end position="115"/>
    </location>
</feature>
<keyword evidence="6" id="KW-1185">Reference proteome</keyword>
<dbReference type="Proteomes" id="UP000828390">
    <property type="component" value="Unassembled WGS sequence"/>
</dbReference>
<dbReference type="Gene3D" id="3.90.226.10">
    <property type="entry name" value="2-enoyl-CoA Hydratase, Chain A, domain 1"/>
    <property type="match status" value="1"/>
</dbReference>
<organism evidence="5 6">
    <name type="scientific">Dreissena polymorpha</name>
    <name type="common">Zebra mussel</name>
    <name type="synonym">Mytilus polymorpha</name>
    <dbReference type="NCBI Taxonomy" id="45954"/>
    <lineage>
        <taxon>Eukaryota</taxon>
        <taxon>Metazoa</taxon>
        <taxon>Spiralia</taxon>
        <taxon>Lophotrochozoa</taxon>
        <taxon>Mollusca</taxon>
        <taxon>Bivalvia</taxon>
        <taxon>Autobranchia</taxon>
        <taxon>Heteroconchia</taxon>
        <taxon>Euheterodonta</taxon>
        <taxon>Imparidentia</taxon>
        <taxon>Neoheterodontei</taxon>
        <taxon>Myida</taxon>
        <taxon>Dreissenoidea</taxon>
        <taxon>Dreissenidae</taxon>
        <taxon>Dreissena</taxon>
    </lineage>
</organism>
<accession>A0A9D4DY32</accession>
<evidence type="ECO:0000256" key="3">
    <source>
        <dbReference type="ARBA" id="ARBA00023098"/>
    </source>
</evidence>
<dbReference type="GO" id="GO:0006635">
    <property type="term" value="P:fatty acid beta-oxidation"/>
    <property type="evidence" value="ECO:0007669"/>
    <property type="project" value="TreeGrafter"/>
</dbReference>
<gene>
    <name evidence="5" type="ORF">DPMN_170293</name>
</gene>
<comment type="catalytic activity">
    <reaction evidence="1">
        <text>a (3Z)-enoyl-CoA = a 4-saturated (2E)-enoyl-CoA</text>
        <dbReference type="Rhea" id="RHEA:45900"/>
        <dbReference type="ChEBI" id="CHEBI:85097"/>
        <dbReference type="ChEBI" id="CHEBI:85489"/>
        <dbReference type="EC" id="5.3.3.8"/>
    </reaction>
</comment>
<evidence type="ECO:0008006" key="7">
    <source>
        <dbReference type="Google" id="ProtNLM"/>
    </source>
</evidence>
<evidence type="ECO:0000256" key="4">
    <source>
        <dbReference type="SAM" id="Phobius"/>
    </source>
</evidence>
<dbReference type="CDD" id="cd06558">
    <property type="entry name" value="crotonase-like"/>
    <property type="match status" value="1"/>
</dbReference>
<dbReference type="EMBL" id="JAIWYP010000009">
    <property type="protein sequence ID" value="KAH3769046.1"/>
    <property type="molecule type" value="Genomic_DNA"/>
</dbReference>
<dbReference type="FunFam" id="3.90.226.10:FF:000049">
    <property type="entry name" value="Enoyl-CoA delta isomerase 3"/>
    <property type="match status" value="1"/>
</dbReference>
<evidence type="ECO:0000256" key="1">
    <source>
        <dbReference type="ARBA" id="ARBA00000452"/>
    </source>
</evidence>
<keyword evidence="3" id="KW-0443">Lipid metabolism</keyword>
<dbReference type="GO" id="GO:0004165">
    <property type="term" value="F:delta(3)-delta(2)-enoyl-CoA isomerase activity"/>
    <property type="evidence" value="ECO:0007669"/>
    <property type="project" value="UniProtKB-EC"/>
</dbReference>
<proteinExistence type="predicted"/>
<comment type="catalytic activity">
    <reaction evidence="2">
        <text>a (3E)-enoyl-CoA = a 4-saturated (2E)-enoyl-CoA</text>
        <dbReference type="Rhea" id="RHEA:45228"/>
        <dbReference type="ChEBI" id="CHEBI:58521"/>
        <dbReference type="ChEBI" id="CHEBI:85097"/>
        <dbReference type="EC" id="5.3.3.8"/>
    </reaction>
</comment>
<dbReference type="InterPro" id="IPR001753">
    <property type="entry name" value="Enoyl-CoA_hydra/iso"/>
</dbReference>
<evidence type="ECO:0000313" key="6">
    <source>
        <dbReference type="Proteomes" id="UP000828390"/>
    </source>
</evidence>
<sequence length="226" mass="25049">MAGTLTLNFSDDGFATIQMVNGENRFQTPVIDEWNRTLDSVLQNQSVRGLLITGSGKFFSNGIDLQWLGQQQAEATGQFMSKLQDLMRRILVFPVPTAALINGHAFGGGAFLALACDFRIMRPDRGWLNWPETAIGLRFGEPLLQLARTKIPAGKVQREALLFAKRLSGPEAKDLDLVDHVVEDSKMADVAKEMINKCLGKNGLGRDIVRVMKKDIYGKELDLSKL</sequence>
<keyword evidence="4" id="KW-0812">Transmembrane</keyword>
<dbReference type="GO" id="GO:0005777">
    <property type="term" value="C:peroxisome"/>
    <property type="evidence" value="ECO:0007669"/>
    <property type="project" value="TreeGrafter"/>
</dbReference>
<evidence type="ECO:0000313" key="5">
    <source>
        <dbReference type="EMBL" id="KAH3769046.1"/>
    </source>
</evidence>
<dbReference type="Pfam" id="PF00378">
    <property type="entry name" value="ECH_1"/>
    <property type="match status" value="1"/>
</dbReference>
<dbReference type="AlphaFoldDB" id="A0A9D4DY32"/>
<evidence type="ECO:0000256" key="2">
    <source>
        <dbReference type="ARBA" id="ARBA00000765"/>
    </source>
</evidence>
<protein>
    <recommendedName>
        <fullName evidence="7">Enoyl-CoA hydratase</fullName>
    </recommendedName>
</protein>
<keyword evidence="4" id="KW-1133">Transmembrane helix</keyword>
<reference evidence="5" key="1">
    <citation type="journal article" date="2019" name="bioRxiv">
        <title>The Genome of the Zebra Mussel, Dreissena polymorpha: A Resource for Invasive Species Research.</title>
        <authorList>
            <person name="McCartney M.A."/>
            <person name="Auch B."/>
            <person name="Kono T."/>
            <person name="Mallez S."/>
            <person name="Zhang Y."/>
            <person name="Obille A."/>
            <person name="Becker A."/>
            <person name="Abrahante J.E."/>
            <person name="Garbe J."/>
            <person name="Badalamenti J.P."/>
            <person name="Herman A."/>
            <person name="Mangelson H."/>
            <person name="Liachko I."/>
            <person name="Sullivan S."/>
            <person name="Sone E.D."/>
            <person name="Koren S."/>
            <person name="Silverstein K.A.T."/>
            <person name="Beckman K.B."/>
            <person name="Gohl D.M."/>
        </authorList>
    </citation>
    <scope>NUCLEOTIDE SEQUENCE</scope>
    <source>
        <strain evidence="5">Duluth1</strain>
        <tissue evidence="5">Whole animal</tissue>
    </source>
</reference>
<dbReference type="OrthoDB" id="1696280at2759"/>
<reference evidence="5" key="2">
    <citation type="submission" date="2020-11" db="EMBL/GenBank/DDBJ databases">
        <authorList>
            <person name="McCartney M.A."/>
            <person name="Auch B."/>
            <person name="Kono T."/>
            <person name="Mallez S."/>
            <person name="Becker A."/>
            <person name="Gohl D.M."/>
            <person name="Silverstein K.A.T."/>
            <person name="Koren S."/>
            <person name="Bechman K.B."/>
            <person name="Herman A."/>
            <person name="Abrahante J.E."/>
            <person name="Garbe J."/>
        </authorList>
    </citation>
    <scope>NUCLEOTIDE SEQUENCE</scope>
    <source>
        <strain evidence="5">Duluth1</strain>
        <tissue evidence="5">Whole animal</tissue>
    </source>
</reference>
<dbReference type="PANTHER" id="PTHR11941">
    <property type="entry name" value="ENOYL-COA HYDRATASE-RELATED"/>
    <property type="match status" value="1"/>
</dbReference>
<dbReference type="SUPFAM" id="SSF52096">
    <property type="entry name" value="ClpP/crotonase"/>
    <property type="match status" value="1"/>
</dbReference>
<comment type="caution">
    <text evidence="5">The sequence shown here is derived from an EMBL/GenBank/DDBJ whole genome shotgun (WGS) entry which is preliminary data.</text>
</comment>
<dbReference type="InterPro" id="IPR029045">
    <property type="entry name" value="ClpP/crotonase-like_dom_sf"/>
</dbReference>